<dbReference type="InParanoid" id="E6W2U1"/>
<evidence type="ECO:0000256" key="3">
    <source>
        <dbReference type="RuleBase" id="RU004135"/>
    </source>
</evidence>
<keyword evidence="2" id="KW-0067">ATP-binding</keyword>
<sequence>MRLQQLCQQLGLPHPQVDVEFSRLSRDTRDISPDCLFIAIAGSQFDPHLHLPELLSSGKIAGALCQHPVDGPNTLVLPDLAEREATIAVAAYGNPSAALKVVGVTGTNGKSSTISYLRQVYQALGHRTATIGTLGYAIDGGPSAELANTTPCATTLQHILHLCLQHHVEYVFMEVSSHAIALGRVQGIRFHGAIFTNLTPDHLDFHGTMDDYLQTKLRLFTPAPPYAIIHTRRIPRKLPPLPGVLSFGPGEDADIPTTEQQVSPEGIRFCLQGQIYRSPLRGRGNLENVQAVAAFCHHEGQERQQVARAIAALRPIEGRFMPISHNGRHGIIDYAHTPDALEQLLKSTREICHGRLIVVFGCGGDRDKTKRPLMGAIASELADICIVTDDNPRTEDPQHIISQIIAAMDMGRTTVIHERLRAITCARELANGDDLVVIAGKGHEKYQIYGRQKHRFCDAEAFCS</sequence>
<keyword evidence="7" id="KW-1185">Reference proteome</keyword>
<evidence type="ECO:0000313" key="7">
    <source>
        <dbReference type="Proteomes" id="UP000002572"/>
    </source>
</evidence>
<dbReference type="InterPro" id="IPR013221">
    <property type="entry name" value="Mur_ligase_cen"/>
</dbReference>
<dbReference type="RefSeq" id="WP_013506646.1">
    <property type="nucleotide sequence ID" value="NC_014836.1"/>
</dbReference>
<comment type="cofactor">
    <cofactor evidence="2">
        <name>Mg(2+)</name>
        <dbReference type="ChEBI" id="CHEBI:18420"/>
    </cofactor>
</comment>
<dbReference type="EC" id="6.3.2.13" evidence="2"/>
<feature type="modified residue" description="N6-carboxylysine" evidence="2">
    <location>
        <position position="216"/>
    </location>
</feature>
<keyword evidence="2 3" id="KW-0132">Cell division</keyword>
<dbReference type="AlphaFoldDB" id="E6W2U1"/>
<dbReference type="GO" id="GO:0051301">
    <property type="term" value="P:cell division"/>
    <property type="evidence" value="ECO:0007669"/>
    <property type="project" value="UniProtKB-KW"/>
</dbReference>
<keyword evidence="2 3" id="KW-0573">Peptidoglycan synthesis</keyword>
<dbReference type="eggNOG" id="COG0769">
    <property type="taxonomic scope" value="Bacteria"/>
</dbReference>
<gene>
    <name evidence="2" type="primary">murE</name>
    <name evidence="6" type="ordered locus">Selin_2046</name>
</gene>
<accession>E6W2U1</accession>
<dbReference type="GO" id="GO:0009252">
    <property type="term" value="P:peptidoglycan biosynthetic process"/>
    <property type="evidence" value="ECO:0007669"/>
    <property type="project" value="UniProtKB-UniRule"/>
</dbReference>
<dbReference type="Gene3D" id="3.40.1190.10">
    <property type="entry name" value="Mur-like, catalytic domain"/>
    <property type="match status" value="1"/>
</dbReference>
<comment type="PTM">
    <text evidence="2">Carboxylation is probably crucial for Mg(2+) binding and, consequently, for the gamma-phosphate positioning of ATP.</text>
</comment>
<dbReference type="SUPFAM" id="SSF63418">
    <property type="entry name" value="MurE/MurF N-terminal domain"/>
    <property type="match status" value="1"/>
</dbReference>
<keyword evidence="2 3" id="KW-0133">Cell shape</keyword>
<feature type="short sequence motif" description="Meso-diaminopimelate recognition motif" evidence="2">
    <location>
        <begin position="390"/>
        <end position="393"/>
    </location>
</feature>
<dbReference type="GO" id="GO:0005737">
    <property type="term" value="C:cytoplasm"/>
    <property type="evidence" value="ECO:0007669"/>
    <property type="project" value="UniProtKB-SubCell"/>
</dbReference>
<evidence type="ECO:0000256" key="1">
    <source>
        <dbReference type="ARBA" id="ARBA00005898"/>
    </source>
</evidence>
<comment type="function">
    <text evidence="2">Catalyzes the addition of meso-diaminopimelic acid to the nucleotide precursor UDP-N-acetylmuramoyl-L-alanyl-D-glutamate (UMAG) in the biosynthesis of bacterial cell-wall peptidoglycan.</text>
</comment>
<dbReference type="KEGG" id="din:Selin_2046"/>
<dbReference type="SUPFAM" id="SSF53623">
    <property type="entry name" value="MurD-like peptide ligases, catalytic domain"/>
    <property type="match status" value="1"/>
</dbReference>
<feature type="binding site" evidence="2">
    <location>
        <position position="184"/>
    </location>
    <ligand>
        <name>UDP-N-acetyl-alpha-D-muramoyl-L-alanyl-D-glutamate</name>
        <dbReference type="ChEBI" id="CHEBI:83900"/>
    </ligand>
</feature>
<dbReference type="Gene3D" id="3.90.190.20">
    <property type="entry name" value="Mur ligase, C-terminal domain"/>
    <property type="match status" value="1"/>
</dbReference>
<dbReference type="GO" id="GO:0008765">
    <property type="term" value="F:UDP-N-acetylmuramoylalanyl-D-glutamate-2,6-diaminopimelate ligase activity"/>
    <property type="evidence" value="ECO:0007669"/>
    <property type="project" value="UniProtKB-UniRule"/>
</dbReference>
<dbReference type="InterPro" id="IPR036565">
    <property type="entry name" value="Mur-like_cat_sf"/>
</dbReference>
<dbReference type="EMBL" id="CP002432">
    <property type="protein sequence ID" value="ADU66766.1"/>
    <property type="molecule type" value="Genomic_DNA"/>
</dbReference>
<feature type="binding site" evidence="2">
    <location>
        <position position="440"/>
    </location>
    <ligand>
        <name>meso-2,6-diaminopimelate</name>
        <dbReference type="ChEBI" id="CHEBI:57791"/>
    </ligand>
</feature>
<dbReference type="FunCoup" id="E6W2U1">
    <property type="interactions" value="541"/>
</dbReference>
<dbReference type="NCBIfam" id="NF001126">
    <property type="entry name" value="PRK00139.1-4"/>
    <property type="match status" value="1"/>
</dbReference>
<protein>
    <recommendedName>
        <fullName evidence="2">UDP-N-acetylmuramoyl-L-alanyl-D-glutamate--2,6-diaminopimelate ligase</fullName>
        <ecNumber evidence="2">6.3.2.13</ecNumber>
    </recommendedName>
    <alternativeName>
        <fullName evidence="2">Meso-A2pm-adding enzyme</fullName>
    </alternativeName>
    <alternativeName>
        <fullName evidence="2">Meso-diaminopimelate-adding enzyme</fullName>
    </alternativeName>
    <alternativeName>
        <fullName evidence="2">UDP-MurNAc-L-Ala-D-Glu:meso-diaminopimelate ligase</fullName>
    </alternativeName>
    <alternativeName>
        <fullName evidence="2">UDP-MurNAc-tripeptide synthetase</fullName>
    </alternativeName>
    <alternativeName>
        <fullName evidence="2">UDP-N-acetylmuramyl-tripeptide synthetase</fullName>
    </alternativeName>
</protein>
<reference evidence="6 7" key="1">
    <citation type="submission" date="2010-12" db="EMBL/GenBank/DDBJ databases">
        <title>Complete sequence of Desulfurispirillum indicum S5.</title>
        <authorList>
            <consortium name="US DOE Joint Genome Institute"/>
            <person name="Lucas S."/>
            <person name="Copeland A."/>
            <person name="Lapidus A."/>
            <person name="Cheng J.-F."/>
            <person name="Goodwin L."/>
            <person name="Pitluck S."/>
            <person name="Chertkov O."/>
            <person name="Held B."/>
            <person name="Detter J.C."/>
            <person name="Han C."/>
            <person name="Tapia R."/>
            <person name="Land M."/>
            <person name="Hauser L."/>
            <person name="Kyrpides N."/>
            <person name="Ivanova N."/>
            <person name="Mikhailova N."/>
            <person name="Haggblom M."/>
            <person name="Rauschenbach I."/>
            <person name="Bini E."/>
            <person name="Woyke T."/>
        </authorList>
    </citation>
    <scope>NUCLEOTIDE SEQUENCE [LARGE SCALE GENOMIC DNA]</scope>
    <source>
        <strain evidence="7">ATCC BAA-1389 / DSM 22839 / S5</strain>
    </source>
</reference>
<feature type="binding site" evidence="2">
    <location>
        <begin position="390"/>
        <end position="393"/>
    </location>
    <ligand>
        <name>meso-2,6-diaminopimelate</name>
        <dbReference type="ChEBI" id="CHEBI:57791"/>
    </ligand>
</feature>
<evidence type="ECO:0000256" key="2">
    <source>
        <dbReference type="HAMAP-Rule" id="MF_00208"/>
    </source>
</evidence>
<name>E6W2U1_DESIS</name>
<keyword evidence="2 3" id="KW-0131">Cell cycle</keyword>
<feature type="binding site" evidence="2">
    <location>
        <position position="28"/>
    </location>
    <ligand>
        <name>UDP-N-acetyl-alpha-D-muramoyl-L-alanyl-D-glutamate</name>
        <dbReference type="ChEBI" id="CHEBI:83900"/>
    </ligand>
</feature>
<dbReference type="SUPFAM" id="SSF53244">
    <property type="entry name" value="MurD-like peptide ligases, peptide-binding domain"/>
    <property type="match status" value="1"/>
</dbReference>
<dbReference type="NCBIfam" id="TIGR01085">
    <property type="entry name" value="murE"/>
    <property type="match status" value="1"/>
</dbReference>
<dbReference type="Proteomes" id="UP000002572">
    <property type="component" value="Chromosome"/>
</dbReference>
<comment type="subcellular location">
    <subcellularLocation>
        <location evidence="2 3">Cytoplasm</location>
    </subcellularLocation>
</comment>
<dbReference type="GO" id="GO:0071555">
    <property type="term" value="P:cell wall organization"/>
    <property type="evidence" value="ECO:0007669"/>
    <property type="project" value="UniProtKB-KW"/>
</dbReference>
<evidence type="ECO:0000313" key="6">
    <source>
        <dbReference type="EMBL" id="ADU66766.1"/>
    </source>
</evidence>
<dbReference type="PANTHER" id="PTHR23135:SF4">
    <property type="entry name" value="UDP-N-ACETYLMURAMOYL-L-ALANYL-D-GLUTAMATE--2,6-DIAMINOPIMELATE LIGASE MURE HOMOLOG, CHLOROPLASTIC"/>
    <property type="match status" value="1"/>
</dbReference>
<dbReference type="Pfam" id="PF08245">
    <property type="entry name" value="Mur_ligase_M"/>
    <property type="match status" value="1"/>
</dbReference>
<comment type="caution">
    <text evidence="2">Lacks conserved residue(s) required for the propagation of feature annotation.</text>
</comment>
<dbReference type="GO" id="GO:0008360">
    <property type="term" value="P:regulation of cell shape"/>
    <property type="evidence" value="ECO:0007669"/>
    <property type="project" value="UniProtKB-KW"/>
</dbReference>
<dbReference type="STRING" id="653733.Selin_2046"/>
<dbReference type="InterPro" id="IPR036615">
    <property type="entry name" value="Mur_ligase_C_dom_sf"/>
</dbReference>
<dbReference type="UniPathway" id="UPA00219"/>
<feature type="binding site" evidence="2">
    <location>
        <position position="176"/>
    </location>
    <ligand>
        <name>UDP-N-acetyl-alpha-D-muramoyl-L-alanyl-D-glutamate</name>
        <dbReference type="ChEBI" id="CHEBI:83900"/>
    </ligand>
</feature>
<dbReference type="InterPro" id="IPR005761">
    <property type="entry name" value="UDP-N-AcMur-Glu-dNH2Pim_ligase"/>
</dbReference>
<feature type="binding site" evidence="2">
    <location>
        <begin position="149"/>
        <end position="150"/>
    </location>
    <ligand>
        <name>UDP-N-acetyl-alpha-D-muramoyl-L-alanyl-D-glutamate</name>
        <dbReference type="ChEBI" id="CHEBI:83900"/>
    </ligand>
</feature>
<keyword evidence="2" id="KW-0436">Ligase</keyword>
<feature type="binding site" evidence="2">
    <location>
        <begin position="106"/>
        <end position="112"/>
    </location>
    <ligand>
        <name>ATP</name>
        <dbReference type="ChEBI" id="CHEBI:30616"/>
    </ligand>
</feature>
<dbReference type="GO" id="GO:0000287">
    <property type="term" value="F:magnesium ion binding"/>
    <property type="evidence" value="ECO:0007669"/>
    <property type="project" value="UniProtKB-UniRule"/>
</dbReference>
<dbReference type="Pfam" id="PF02875">
    <property type="entry name" value="Mur_ligase_C"/>
    <property type="match status" value="1"/>
</dbReference>
<comment type="similarity">
    <text evidence="1 2">Belongs to the MurCDEF family. MurE subfamily.</text>
</comment>
<feature type="domain" description="Mur ligase C-terminal" evidence="4">
    <location>
        <begin position="318"/>
        <end position="442"/>
    </location>
</feature>
<keyword evidence="2" id="KW-0460">Magnesium</keyword>
<dbReference type="PANTHER" id="PTHR23135">
    <property type="entry name" value="MUR LIGASE FAMILY MEMBER"/>
    <property type="match status" value="1"/>
</dbReference>
<feature type="binding site" evidence="2">
    <location>
        <position position="444"/>
    </location>
    <ligand>
        <name>meso-2,6-diaminopimelate</name>
        <dbReference type="ChEBI" id="CHEBI:57791"/>
    </ligand>
</feature>
<dbReference type="OrthoDB" id="9800958at2"/>
<dbReference type="HOGENOM" id="CLU_022291_4_1_0"/>
<comment type="pathway">
    <text evidence="2 3">Cell wall biogenesis; peptidoglycan biosynthesis.</text>
</comment>
<dbReference type="InterPro" id="IPR035911">
    <property type="entry name" value="MurE/MurF_N"/>
</dbReference>
<dbReference type="GO" id="GO:0005524">
    <property type="term" value="F:ATP binding"/>
    <property type="evidence" value="ECO:0007669"/>
    <property type="project" value="UniProtKB-UniRule"/>
</dbReference>
<organism evidence="6 7">
    <name type="scientific">Desulfurispirillum indicum (strain ATCC BAA-1389 / DSM 22839 / S5)</name>
    <dbReference type="NCBI Taxonomy" id="653733"/>
    <lineage>
        <taxon>Bacteria</taxon>
        <taxon>Pseudomonadati</taxon>
        <taxon>Chrysiogenota</taxon>
        <taxon>Chrysiogenia</taxon>
        <taxon>Chrysiogenales</taxon>
        <taxon>Chrysiogenaceae</taxon>
        <taxon>Desulfurispirillum</taxon>
    </lineage>
</organism>
<dbReference type="Gene3D" id="3.40.1390.10">
    <property type="entry name" value="MurE/MurF, N-terminal domain"/>
    <property type="match status" value="1"/>
</dbReference>
<dbReference type="InterPro" id="IPR004101">
    <property type="entry name" value="Mur_ligase_C"/>
</dbReference>
<feature type="domain" description="Mur ligase central" evidence="5">
    <location>
        <begin position="104"/>
        <end position="295"/>
    </location>
</feature>
<keyword evidence="2" id="KW-0963">Cytoplasm</keyword>
<dbReference type="HAMAP" id="MF_00208">
    <property type="entry name" value="MurE"/>
    <property type="match status" value="1"/>
</dbReference>
<feature type="binding site" evidence="2">
    <location>
        <position position="148"/>
    </location>
    <ligand>
        <name>UDP-N-acetyl-alpha-D-muramoyl-L-alanyl-D-glutamate</name>
        <dbReference type="ChEBI" id="CHEBI:83900"/>
    </ligand>
</feature>
<evidence type="ECO:0000259" key="4">
    <source>
        <dbReference type="Pfam" id="PF02875"/>
    </source>
</evidence>
<keyword evidence="2" id="KW-0547">Nucleotide-binding</keyword>
<proteinExistence type="inferred from homology"/>
<comment type="catalytic activity">
    <reaction evidence="2">
        <text>UDP-N-acetyl-alpha-D-muramoyl-L-alanyl-D-glutamate + meso-2,6-diaminopimelate + ATP = UDP-N-acetyl-alpha-D-muramoyl-L-alanyl-gamma-D-glutamyl-meso-2,6-diaminopimelate + ADP + phosphate + H(+)</text>
        <dbReference type="Rhea" id="RHEA:23676"/>
        <dbReference type="ChEBI" id="CHEBI:15378"/>
        <dbReference type="ChEBI" id="CHEBI:30616"/>
        <dbReference type="ChEBI" id="CHEBI:43474"/>
        <dbReference type="ChEBI" id="CHEBI:57791"/>
        <dbReference type="ChEBI" id="CHEBI:83900"/>
        <dbReference type="ChEBI" id="CHEBI:83905"/>
        <dbReference type="ChEBI" id="CHEBI:456216"/>
        <dbReference type="EC" id="6.3.2.13"/>
    </reaction>
</comment>
<feature type="binding site" evidence="2">
    <location>
        <position position="366"/>
    </location>
    <ligand>
        <name>meso-2,6-diaminopimelate</name>
        <dbReference type="ChEBI" id="CHEBI:57791"/>
    </ligand>
</feature>
<keyword evidence="2 3" id="KW-0961">Cell wall biogenesis/degradation</keyword>
<evidence type="ECO:0000259" key="5">
    <source>
        <dbReference type="Pfam" id="PF08245"/>
    </source>
</evidence>